<name>A0ABN6CW96_9GAMM</name>
<dbReference type="SMART" id="SM00331">
    <property type="entry name" value="PP2C_SIG"/>
    <property type="match status" value="1"/>
</dbReference>
<dbReference type="PROSITE" id="PS50110">
    <property type="entry name" value="RESPONSE_REGULATORY"/>
    <property type="match status" value="1"/>
</dbReference>
<dbReference type="EMBL" id="AP024202">
    <property type="protein sequence ID" value="BCN93213.1"/>
    <property type="molecule type" value="Genomic_DNA"/>
</dbReference>
<dbReference type="Gene3D" id="3.40.50.2300">
    <property type="match status" value="1"/>
</dbReference>
<dbReference type="Pfam" id="PF00072">
    <property type="entry name" value="Response_reg"/>
    <property type="match status" value="1"/>
</dbReference>
<dbReference type="SUPFAM" id="SSF52172">
    <property type="entry name" value="CheY-like"/>
    <property type="match status" value="1"/>
</dbReference>
<evidence type="ECO:0000313" key="4">
    <source>
        <dbReference type="EMBL" id="BCN93213.1"/>
    </source>
</evidence>
<evidence type="ECO:0000256" key="2">
    <source>
        <dbReference type="PROSITE-ProRule" id="PRU00169"/>
    </source>
</evidence>
<dbReference type="PANTHER" id="PTHR44591:SF3">
    <property type="entry name" value="RESPONSE REGULATORY DOMAIN-CONTAINING PROTEIN"/>
    <property type="match status" value="1"/>
</dbReference>
<proteinExistence type="predicted"/>
<organism evidence="4 5">
    <name type="scientific">Thiomicrorhabdus immobilis</name>
    <dbReference type="NCBI Taxonomy" id="2791037"/>
    <lineage>
        <taxon>Bacteria</taxon>
        <taxon>Pseudomonadati</taxon>
        <taxon>Pseudomonadota</taxon>
        <taxon>Gammaproteobacteria</taxon>
        <taxon>Thiotrichales</taxon>
        <taxon>Piscirickettsiaceae</taxon>
        <taxon>Thiomicrorhabdus</taxon>
    </lineage>
</organism>
<gene>
    <name evidence="4" type="ORF">THMIRHAM_09980</name>
</gene>
<dbReference type="Pfam" id="PF07228">
    <property type="entry name" value="SpoIIE"/>
    <property type="match status" value="1"/>
</dbReference>
<keyword evidence="5" id="KW-1185">Reference proteome</keyword>
<protein>
    <recommendedName>
        <fullName evidence="3">Response regulatory domain-containing protein</fullName>
    </recommendedName>
</protein>
<accession>A0ABN6CW96</accession>
<dbReference type="InterPro" id="IPR050595">
    <property type="entry name" value="Bact_response_regulator"/>
</dbReference>
<evidence type="ECO:0000256" key="1">
    <source>
        <dbReference type="ARBA" id="ARBA00022553"/>
    </source>
</evidence>
<dbReference type="InterPro" id="IPR001932">
    <property type="entry name" value="PPM-type_phosphatase-like_dom"/>
</dbReference>
<dbReference type="Proteomes" id="UP001054820">
    <property type="component" value="Chromosome"/>
</dbReference>
<dbReference type="InterPro" id="IPR001789">
    <property type="entry name" value="Sig_transdc_resp-reg_receiver"/>
</dbReference>
<sequence>MPVSQISQFGKPYILAVDDEQMNRYILEDIIEDRYQLKTVESGEACLEVVKENVPDLILLDINMPGISGYEVCKRLKENPLTSHIPVIFLTAMVKVDDEKNGLQMGAVDYISKPFTESILLARINTHLELSFTRKKLEHNHKLLKQERDYIEKIIDCMHSDKRYDSSCLKVMASPVDVSNGDIVLSACNQKHHQHILFGDFTGHGIHAAIAGPLVSSLFYTLVEQNHSAEFILSLINDELFRKLPTQHFLAATYIDWNKEQGQVTIWNFGSPDAIFYDQQQFQFVPSMSLALGILEFNQHSLEPLSFSIKTDDKLYVFSDGITEVVNPQGEEFGFDKVLAVIQEMNQQGLGVDTILKKIERFSEGKPLKDDATLLELKFRV</sequence>
<dbReference type="Gene3D" id="3.60.40.10">
    <property type="entry name" value="PPM-type phosphatase domain"/>
    <property type="match status" value="1"/>
</dbReference>
<keyword evidence="1 2" id="KW-0597">Phosphoprotein</keyword>
<reference evidence="4" key="1">
    <citation type="journal article" date="2022" name="Arch. Microbiol.">
        <title>Thiomicrorhabdus immobilis sp. nov., a mesophilic sulfur-oxidizing bacterium isolated from sediment of a brackish lake in northern Japan.</title>
        <authorList>
            <person name="Kojima H."/>
            <person name="Mochizuki J."/>
            <person name="Kanda M."/>
            <person name="Watanabe T."/>
            <person name="Fukui M."/>
        </authorList>
    </citation>
    <scope>NUCLEOTIDE SEQUENCE</scope>
    <source>
        <strain evidence="4">Am19</strain>
    </source>
</reference>
<dbReference type="PANTHER" id="PTHR44591">
    <property type="entry name" value="STRESS RESPONSE REGULATOR PROTEIN 1"/>
    <property type="match status" value="1"/>
</dbReference>
<evidence type="ECO:0000259" key="3">
    <source>
        <dbReference type="PROSITE" id="PS50110"/>
    </source>
</evidence>
<feature type="modified residue" description="4-aspartylphosphate" evidence="2">
    <location>
        <position position="61"/>
    </location>
</feature>
<dbReference type="InterPro" id="IPR036457">
    <property type="entry name" value="PPM-type-like_dom_sf"/>
</dbReference>
<dbReference type="SMART" id="SM00448">
    <property type="entry name" value="REC"/>
    <property type="match status" value="1"/>
</dbReference>
<evidence type="ECO:0000313" key="5">
    <source>
        <dbReference type="Proteomes" id="UP001054820"/>
    </source>
</evidence>
<dbReference type="RefSeq" id="WP_237264205.1">
    <property type="nucleotide sequence ID" value="NZ_AP024202.1"/>
</dbReference>
<feature type="domain" description="Response regulatory" evidence="3">
    <location>
        <begin position="13"/>
        <end position="128"/>
    </location>
</feature>
<dbReference type="InterPro" id="IPR011006">
    <property type="entry name" value="CheY-like_superfamily"/>
</dbReference>